<reference evidence="2 3" key="1">
    <citation type="submission" date="2024-06" db="EMBL/GenBank/DDBJ databases">
        <title>A chromosome-level genome assembly of beet webworm, Loxostege sticticalis.</title>
        <authorList>
            <person name="Zhang Y."/>
        </authorList>
    </citation>
    <scope>NUCLEOTIDE SEQUENCE [LARGE SCALE GENOMIC DNA]</scope>
    <source>
        <strain evidence="2">AQ026</strain>
        <tissue evidence="2">Whole body</tissue>
    </source>
</reference>
<keyword evidence="3" id="KW-1185">Reference proteome</keyword>
<protein>
    <recommendedName>
        <fullName evidence="1">MULE transposase domain-containing protein</fullName>
    </recommendedName>
</protein>
<evidence type="ECO:0000313" key="3">
    <source>
        <dbReference type="Proteomes" id="UP001549920"/>
    </source>
</evidence>
<dbReference type="EMBL" id="JBEUOH010000021">
    <property type="protein sequence ID" value="KAL0868254.1"/>
    <property type="molecule type" value="Genomic_DNA"/>
</dbReference>
<dbReference type="Proteomes" id="UP001549920">
    <property type="component" value="Unassembled WGS sequence"/>
</dbReference>
<sequence length="619" mass="70277">MSTSNVYPSRDIIFISTKRRGVSMLYNDRQYHRKKIYVNKNSFWKCFTTKGCKGNITLNSRNEIVNHSAHILGCLEMYDLKRKTSSNFESIPKQYNDMVRDLKNDGYDIIADVPKFNSKLRFARALDVTVPKKYEKMLLCDYIDENKDLRLIIFCNDNMKTEIKNISHFFADGTFKSCPKGFHQLYTIHGYDDKTHIITPIFYALLPNKKTVTYKLLLKLIKKQISDFQPAKITLDFEVAAINAFQQTFPEIIFKGCYYHFNRCLWKKAKSLKITTRVLKRHVSRCIGIARLPQSDIDEGYKYVIGRSPKDTKIKKFNKYFQIQWFKKQDFGNCSCANEIISTNNNIEGWHRKINGFVGRTHPTLAHLLDVLDSEKSSYDLKKTTNKKKREYAEIDQEIESAFFINSSFNLIISLRLGAPCIVPHRCPCGDTVNTLSHHGLSCSRSAGRFSRHASLNDIIRRALASASVPAILEPNGLVRSDGRRPDGMTLVPWKMGRPLVWDATCVDTLAPSHLPQTSSGAGTAAASAESLKRRKCASISGTCMFEPFGVETLGPWGPSAHRLYGELAKRLINRTGDRRAGAFLGQRISLAIQRGNAASLLGTLSRSLDSDLGHIFYL</sequence>
<comment type="caution">
    <text evidence="2">The sequence shown here is derived from an EMBL/GenBank/DDBJ whole genome shotgun (WGS) entry which is preliminary data.</text>
</comment>
<dbReference type="Gene3D" id="2.20.25.240">
    <property type="match status" value="1"/>
</dbReference>
<gene>
    <name evidence="2" type="ORF">ABMA27_007785</name>
</gene>
<evidence type="ECO:0000259" key="1">
    <source>
        <dbReference type="Pfam" id="PF10551"/>
    </source>
</evidence>
<organism evidence="2 3">
    <name type="scientific">Loxostege sticticalis</name>
    <name type="common">Beet webworm moth</name>
    <dbReference type="NCBI Taxonomy" id="481309"/>
    <lineage>
        <taxon>Eukaryota</taxon>
        <taxon>Metazoa</taxon>
        <taxon>Ecdysozoa</taxon>
        <taxon>Arthropoda</taxon>
        <taxon>Hexapoda</taxon>
        <taxon>Insecta</taxon>
        <taxon>Pterygota</taxon>
        <taxon>Neoptera</taxon>
        <taxon>Endopterygota</taxon>
        <taxon>Lepidoptera</taxon>
        <taxon>Glossata</taxon>
        <taxon>Ditrysia</taxon>
        <taxon>Pyraloidea</taxon>
        <taxon>Crambidae</taxon>
        <taxon>Pyraustinae</taxon>
        <taxon>Loxostege</taxon>
    </lineage>
</organism>
<name>A0ABR3HCV8_LOXSC</name>
<proteinExistence type="predicted"/>
<dbReference type="InterPro" id="IPR018289">
    <property type="entry name" value="MULE_transposase_dom"/>
</dbReference>
<accession>A0ABR3HCV8</accession>
<feature type="domain" description="MULE transposase" evidence="1">
    <location>
        <begin position="171"/>
        <end position="262"/>
    </location>
</feature>
<dbReference type="Pfam" id="PF10551">
    <property type="entry name" value="MULE"/>
    <property type="match status" value="1"/>
</dbReference>
<evidence type="ECO:0000313" key="2">
    <source>
        <dbReference type="EMBL" id="KAL0868254.1"/>
    </source>
</evidence>